<evidence type="ECO:0000259" key="1">
    <source>
        <dbReference type="PROSITE" id="PS50937"/>
    </source>
</evidence>
<dbReference type="Pfam" id="PF13411">
    <property type="entry name" value="MerR_1"/>
    <property type="match status" value="1"/>
</dbReference>
<protein>
    <submittedName>
        <fullName evidence="2">MerR family transcriptional regulator</fullName>
    </submittedName>
</protein>
<keyword evidence="3" id="KW-1185">Reference proteome</keyword>
<dbReference type="PANTHER" id="PTHR30204:SF58">
    <property type="entry name" value="HTH-TYPE TRANSCRIPTIONAL REGULATOR YFMP"/>
    <property type="match status" value="1"/>
</dbReference>
<dbReference type="SMART" id="SM00422">
    <property type="entry name" value="HTH_MERR"/>
    <property type="match status" value="1"/>
</dbReference>
<dbReference type="PANTHER" id="PTHR30204">
    <property type="entry name" value="REDOX-CYCLING DRUG-SENSING TRANSCRIPTIONAL ACTIVATOR SOXR"/>
    <property type="match status" value="1"/>
</dbReference>
<evidence type="ECO:0000313" key="3">
    <source>
        <dbReference type="Proteomes" id="UP001199642"/>
    </source>
</evidence>
<dbReference type="RefSeq" id="WP_219085240.1">
    <property type="nucleotide sequence ID" value="NZ_CP082781.1"/>
</dbReference>
<dbReference type="EMBL" id="CP082781">
    <property type="protein sequence ID" value="UGS25808.1"/>
    <property type="molecule type" value="Genomic_DNA"/>
</dbReference>
<dbReference type="InterPro" id="IPR000551">
    <property type="entry name" value="MerR-type_HTH_dom"/>
</dbReference>
<gene>
    <name evidence="2" type="ORF">K8F61_14270</name>
</gene>
<organism evidence="2 3">
    <name type="scientific">Microbacterium resistens</name>
    <dbReference type="NCBI Taxonomy" id="156977"/>
    <lineage>
        <taxon>Bacteria</taxon>
        <taxon>Bacillati</taxon>
        <taxon>Actinomycetota</taxon>
        <taxon>Actinomycetes</taxon>
        <taxon>Micrococcales</taxon>
        <taxon>Microbacteriaceae</taxon>
        <taxon>Microbacterium</taxon>
    </lineage>
</organism>
<accession>A0ABY3RS92</accession>
<evidence type="ECO:0000313" key="2">
    <source>
        <dbReference type="EMBL" id="UGS25808.1"/>
    </source>
</evidence>
<sequence length="104" mass="11143">MTERDSGTPVYGIAIAAQLVGMPIPTLRLFESKGLLTPSRSDGGTRQYSDDDIDRLKRAGRLRDEGLNIAGISRVLDLEDANAQLQAELSESRGADGGDERPAS</sequence>
<proteinExistence type="predicted"/>
<dbReference type="PROSITE" id="PS50937">
    <property type="entry name" value="HTH_MERR_2"/>
    <property type="match status" value="1"/>
</dbReference>
<feature type="domain" description="HTH merR-type" evidence="1">
    <location>
        <begin position="10"/>
        <end position="78"/>
    </location>
</feature>
<reference evidence="2 3" key="1">
    <citation type="submission" date="2023-01" db="EMBL/GenBank/DDBJ databases">
        <title>Characterization of estradiol degrading bacteria Microbacterium sp. MZT7 and reveal degrading genes through genome analysis.</title>
        <authorList>
            <person name="Hao P."/>
            <person name="Gao Y."/>
        </authorList>
    </citation>
    <scope>NUCLEOTIDE SEQUENCE [LARGE SCALE GENOMIC DNA]</scope>
    <source>
        <strain evidence="2 3">MZT7</strain>
    </source>
</reference>
<dbReference type="Proteomes" id="UP001199642">
    <property type="component" value="Chromosome"/>
</dbReference>
<dbReference type="InterPro" id="IPR047057">
    <property type="entry name" value="MerR_fam"/>
</dbReference>
<name>A0ABY3RS92_9MICO</name>